<keyword evidence="3" id="KW-1185">Reference proteome</keyword>
<dbReference type="InterPro" id="IPR015424">
    <property type="entry name" value="PyrdxlP-dep_Trfase"/>
</dbReference>
<dbReference type="SUPFAM" id="SSF53383">
    <property type="entry name" value="PLP-dependent transferases"/>
    <property type="match status" value="1"/>
</dbReference>
<evidence type="ECO:0000259" key="1">
    <source>
        <dbReference type="Pfam" id="PF00155"/>
    </source>
</evidence>
<dbReference type="InterPro" id="IPR015421">
    <property type="entry name" value="PyrdxlP-dep_Trfase_major"/>
</dbReference>
<name>A0ABR3G329_9PEZI</name>
<dbReference type="PANTHER" id="PTHR46577">
    <property type="entry name" value="HTH-TYPE TRANSCRIPTIONAL REGULATORY PROTEIN GABR"/>
    <property type="match status" value="1"/>
</dbReference>
<proteinExistence type="predicted"/>
<organism evidence="2 3">
    <name type="scientific">Discina gigas</name>
    <dbReference type="NCBI Taxonomy" id="1032678"/>
    <lineage>
        <taxon>Eukaryota</taxon>
        <taxon>Fungi</taxon>
        <taxon>Dikarya</taxon>
        <taxon>Ascomycota</taxon>
        <taxon>Pezizomycotina</taxon>
        <taxon>Pezizomycetes</taxon>
        <taxon>Pezizales</taxon>
        <taxon>Discinaceae</taxon>
        <taxon>Discina</taxon>
    </lineage>
</organism>
<feature type="domain" description="Aminotransferase class I/classII large" evidence="1">
    <location>
        <begin position="19"/>
        <end position="108"/>
    </location>
</feature>
<evidence type="ECO:0000313" key="3">
    <source>
        <dbReference type="Proteomes" id="UP001447188"/>
    </source>
</evidence>
<dbReference type="Pfam" id="PF00155">
    <property type="entry name" value="Aminotran_1_2"/>
    <property type="match status" value="1"/>
</dbReference>
<protein>
    <recommendedName>
        <fullName evidence="1">Aminotransferase class I/classII large domain-containing protein</fullName>
    </recommendedName>
</protein>
<dbReference type="InterPro" id="IPR004839">
    <property type="entry name" value="Aminotransferase_I/II_large"/>
</dbReference>
<dbReference type="Proteomes" id="UP001447188">
    <property type="component" value="Unassembled WGS sequence"/>
</dbReference>
<sequence length="134" mass="14749">MDVFPRKLWNRLVGKEIRESGLNSLVYPDTRGYLPLRIAVASYLAISRGVNCATEQVFICAGYGATLDLIFRSLLKKGDQCWFENPGYIMARQFLKEAGVQLIPVPVDADGLNVGAGIRIAPNARIAVVTLSHQ</sequence>
<gene>
    <name evidence="2" type="ORF">Q9L58_010920</name>
</gene>
<comment type="caution">
    <text evidence="2">The sequence shown here is derived from an EMBL/GenBank/DDBJ whole genome shotgun (WGS) entry which is preliminary data.</text>
</comment>
<feature type="non-terminal residue" evidence="2">
    <location>
        <position position="134"/>
    </location>
</feature>
<evidence type="ECO:0000313" key="2">
    <source>
        <dbReference type="EMBL" id="KAL0630233.1"/>
    </source>
</evidence>
<reference evidence="2 3" key="1">
    <citation type="submission" date="2024-02" db="EMBL/GenBank/DDBJ databases">
        <title>Discinaceae phylogenomics.</title>
        <authorList>
            <person name="Dirks A.C."/>
            <person name="James T.Y."/>
        </authorList>
    </citation>
    <scope>NUCLEOTIDE SEQUENCE [LARGE SCALE GENOMIC DNA]</scope>
    <source>
        <strain evidence="2 3">ACD0624</strain>
    </source>
</reference>
<dbReference type="Gene3D" id="3.40.640.10">
    <property type="entry name" value="Type I PLP-dependent aspartate aminotransferase-like (Major domain)"/>
    <property type="match status" value="1"/>
</dbReference>
<dbReference type="InterPro" id="IPR051446">
    <property type="entry name" value="HTH_trans_reg/aminotransferase"/>
</dbReference>
<dbReference type="EMBL" id="JBBBZM010000939">
    <property type="protein sequence ID" value="KAL0630233.1"/>
    <property type="molecule type" value="Genomic_DNA"/>
</dbReference>
<dbReference type="PANTHER" id="PTHR46577:SF1">
    <property type="entry name" value="HTH-TYPE TRANSCRIPTIONAL REGULATORY PROTEIN GABR"/>
    <property type="match status" value="1"/>
</dbReference>
<accession>A0ABR3G329</accession>